<organism evidence="1 2">
    <name type="scientific">Winslowiella arboricola</name>
    <dbReference type="NCBI Taxonomy" id="2978220"/>
    <lineage>
        <taxon>Bacteria</taxon>
        <taxon>Pseudomonadati</taxon>
        <taxon>Pseudomonadota</taxon>
        <taxon>Gammaproteobacteria</taxon>
        <taxon>Enterobacterales</taxon>
        <taxon>Erwiniaceae</taxon>
        <taxon>Winslowiella</taxon>
    </lineage>
</organism>
<evidence type="ECO:0000313" key="2">
    <source>
        <dbReference type="Proteomes" id="UP001064262"/>
    </source>
</evidence>
<sequence length="105" mass="11128">MRQPHLNLTRAQQEKLSELGAQIACMVGGFAPTHHALGREVFDLGLKVLEARLSTGEATYGSDGYELLIGEAQAHASMPQAALSPLALEQVHATLRAALRPDAAA</sequence>
<proteinExistence type="predicted"/>
<comment type="caution">
    <text evidence="1">The sequence shown here is derived from an EMBL/GenBank/DDBJ whole genome shotgun (WGS) entry which is preliminary data.</text>
</comment>
<name>A0A9J6PUP7_9GAMM</name>
<keyword evidence="2" id="KW-1185">Reference proteome</keyword>
<protein>
    <submittedName>
        <fullName evidence="1">Uncharacterized protein</fullName>
    </submittedName>
</protein>
<dbReference type="EMBL" id="JAODIM010000043">
    <property type="protein sequence ID" value="MCU5779413.1"/>
    <property type="molecule type" value="Genomic_DNA"/>
</dbReference>
<dbReference type="Proteomes" id="UP001064262">
    <property type="component" value="Unassembled WGS sequence"/>
</dbReference>
<accession>A0A9J6PUP7</accession>
<reference evidence="1" key="1">
    <citation type="submission" date="2022-09" db="EMBL/GenBank/DDBJ databases">
        <title>Winslowiella arboricola sp. nov., isolated from bleeding cankers on broadleaf hosts.</title>
        <authorList>
            <person name="Brady C."/>
            <person name="Kaur S."/>
            <person name="Crampton B."/>
            <person name="Maddock D."/>
            <person name="Arnold D."/>
            <person name="Denman S."/>
        </authorList>
    </citation>
    <scope>NUCLEOTIDE SEQUENCE</scope>
    <source>
        <strain evidence="1">BAC 15a-03b</strain>
    </source>
</reference>
<dbReference type="AlphaFoldDB" id="A0A9J6PUP7"/>
<gene>
    <name evidence="1" type="ORF">N5923_18175</name>
</gene>
<evidence type="ECO:0000313" key="1">
    <source>
        <dbReference type="EMBL" id="MCU5779413.1"/>
    </source>
</evidence>
<dbReference type="RefSeq" id="WP_267144963.1">
    <property type="nucleotide sequence ID" value="NZ_JAODIL010000082.1"/>
</dbReference>